<dbReference type="EMBL" id="CP073078">
    <property type="protein sequence ID" value="QUD88334.1"/>
    <property type="molecule type" value="Genomic_DNA"/>
</dbReference>
<dbReference type="PROSITE" id="PS01124">
    <property type="entry name" value="HTH_ARAC_FAMILY_2"/>
    <property type="match status" value="1"/>
</dbReference>
<dbReference type="SUPFAM" id="SSF46689">
    <property type="entry name" value="Homeodomain-like"/>
    <property type="match status" value="2"/>
</dbReference>
<dbReference type="GO" id="GO:0003700">
    <property type="term" value="F:DNA-binding transcription factor activity"/>
    <property type="evidence" value="ECO:0007669"/>
    <property type="project" value="InterPro"/>
</dbReference>
<dbReference type="Gene3D" id="1.10.10.60">
    <property type="entry name" value="Homeodomain-like"/>
    <property type="match status" value="1"/>
</dbReference>
<sequence length="323" mass="35454">MTDDAETQVIGFLLVPGFSAMAFFSALEPLRVANRLSGRPLYRWRVYSEDGEAVEASNGMRIVVDAVFGADSPPTLIVCAGFEPARSESRRTLAILRQLARAGVVLGALDTGAHVLAKAGLLTGVRVSLHWEAEPAFREEFPGIEVTEELFEVDGRIFTCAGGTAALDLMLDAIGRRHGPALAAAVSEQFIHDRIRSSHDHQRMELSARLKVTNAKVLSVVRLMERNLEQPLGPEALARQVGVTPRQLERLFAAELGVSPQRYYRELRLTRARHLLRQTDMPVIDVAMATGFSSVSALSRRYAAHFGEPPSRDRREDVASAVS</sequence>
<accession>A0A975IV91</accession>
<keyword evidence="6" id="KW-1185">Reference proteome</keyword>
<dbReference type="Pfam" id="PF12833">
    <property type="entry name" value="HTH_18"/>
    <property type="match status" value="1"/>
</dbReference>
<dbReference type="PANTHER" id="PTHR43130">
    <property type="entry name" value="ARAC-FAMILY TRANSCRIPTIONAL REGULATOR"/>
    <property type="match status" value="1"/>
</dbReference>
<dbReference type="PROSITE" id="PS00041">
    <property type="entry name" value="HTH_ARAC_FAMILY_1"/>
    <property type="match status" value="1"/>
</dbReference>
<evidence type="ECO:0000313" key="5">
    <source>
        <dbReference type="EMBL" id="QUD88334.1"/>
    </source>
</evidence>
<evidence type="ECO:0000259" key="4">
    <source>
        <dbReference type="PROSITE" id="PS01124"/>
    </source>
</evidence>
<organism evidence="5 6">
    <name type="scientific">Phenylobacterium montanum</name>
    <dbReference type="NCBI Taxonomy" id="2823693"/>
    <lineage>
        <taxon>Bacteria</taxon>
        <taxon>Pseudomonadati</taxon>
        <taxon>Pseudomonadota</taxon>
        <taxon>Alphaproteobacteria</taxon>
        <taxon>Caulobacterales</taxon>
        <taxon>Caulobacteraceae</taxon>
        <taxon>Phenylobacterium</taxon>
    </lineage>
</organism>
<reference evidence="5" key="1">
    <citation type="submission" date="2021-04" db="EMBL/GenBank/DDBJ databases">
        <title>The complete genome sequence of Caulobacter sp. S6.</title>
        <authorList>
            <person name="Tang Y."/>
            <person name="Ouyang W."/>
            <person name="Liu Q."/>
            <person name="Huang B."/>
            <person name="Guo Z."/>
            <person name="Lei P."/>
        </authorList>
    </citation>
    <scope>NUCLEOTIDE SEQUENCE</scope>
    <source>
        <strain evidence="5">S6</strain>
    </source>
</reference>
<dbReference type="InterPro" id="IPR018062">
    <property type="entry name" value="HTH_AraC-typ_CS"/>
</dbReference>
<dbReference type="RefSeq" id="WP_211938385.1">
    <property type="nucleotide sequence ID" value="NZ_CP073078.1"/>
</dbReference>
<dbReference type="AlphaFoldDB" id="A0A975IV91"/>
<protein>
    <submittedName>
        <fullName evidence="5">GlxA family transcriptional regulator</fullName>
    </submittedName>
</protein>
<evidence type="ECO:0000256" key="2">
    <source>
        <dbReference type="ARBA" id="ARBA00023125"/>
    </source>
</evidence>
<evidence type="ECO:0000256" key="3">
    <source>
        <dbReference type="ARBA" id="ARBA00023163"/>
    </source>
</evidence>
<evidence type="ECO:0000256" key="1">
    <source>
        <dbReference type="ARBA" id="ARBA00023015"/>
    </source>
</evidence>
<dbReference type="Pfam" id="PF01965">
    <property type="entry name" value="DJ-1_PfpI"/>
    <property type="match status" value="1"/>
</dbReference>
<dbReference type="InterPro" id="IPR029062">
    <property type="entry name" value="Class_I_gatase-like"/>
</dbReference>
<dbReference type="SUPFAM" id="SSF52317">
    <property type="entry name" value="Class I glutamine amidotransferase-like"/>
    <property type="match status" value="1"/>
</dbReference>
<dbReference type="PANTHER" id="PTHR43130:SF3">
    <property type="entry name" value="HTH-TYPE TRANSCRIPTIONAL REGULATOR RV1931C"/>
    <property type="match status" value="1"/>
</dbReference>
<dbReference type="CDD" id="cd03136">
    <property type="entry name" value="GATase1_AraC_ArgR_like"/>
    <property type="match status" value="1"/>
</dbReference>
<dbReference type="InterPro" id="IPR018060">
    <property type="entry name" value="HTH_AraC"/>
</dbReference>
<keyword evidence="1" id="KW-0805">Transcription regulation</keyword>
<evidence type="ECO:0000313" key="6">
    <source>
        <dbReference type="Proteomes" id="UP000676409"/>
    </source>
</evidence>
<proteinExistence type="predicted"/>
<dbReference type="InterPro" id="IPR009057">
    <property type="entry name" value="Homeodomain-like_sf"/>
</dbReference>
<dbReference type="GO" id="GO:0043565">
    <property type="term" value="F:sequence-specific DNA binding"/>
    <property type="evidence" value="ECO:0007669"/>
    <property type="project" value="InterPro"/>
</dbReference>
<keyword evidence="3" id="KW-0804">Transcription</keyword>
<dbReference type="InterPro" id="IPR002818">
    <property type="entry name" value="DJ-1/PfpI"/>
</dbReference>
<dbReference type="InterPro" id="IPR052158">
    <property type="entry name" value="INH-QAR"/>
</dbReference>
<dbReference type="Gene3D" id="3.40.50.880">
    <property type="match status" value="1"/>
</dbReference>
<feature type="domain" description="HTH araC/xylS-type" evidence="4">
    <location>
        <begin position="218"/>
        <end position="316"/>
    </location>
</feature>
<dbReference type="SMART" id="SM00342">
    <property type="entry name" value="HTH_ARAC"/>
    <property type="match status" value="1"/>
</dbReference>
<keyword evidence="2" id="KW-0238">DNA-binding</keyword>
<dbReference type="Proteomes" id="UP000676409">
    <property type="component" value="Chromosome"/>
</dbReference>
<gene>
    <name evidence="5" type="ORF">KCG34_00105</name>
</gene>
<dbReference type="KEGG" id="caul:KCG34_00105"/>
<name>A0A975IV91_9CAUL</name>